<evidence type="ECO:0000256" key="3">
    <source>
        <dbReference type="ARBA" id="ARBA00023015"/>
    </source>
</evidence>
<feature type="compositionally biased region" description="Polar residues" evidence="7">
    <location>
        <begin position="410"/>
        <end position="427"/>
    </location>
</feature>
<dbReference type="SMART" id="SM00353">
    <property type="entry name" value="HLH"/>
    <property type="match status" value="1"/>
</dbReference>
<comment type="caution">
    <text evidence="9">The sequence shown here is derived from an EMBL/GenBank/DDBJ whole genome shotgun (WGS) entry which is preliminary data.</text>
</comment>
<dbReference type="FunFam" id="4.10.280.10:FF:000032">
    <property type="entry name" value="Transcription factor bHLH123 family"/>
    <property type="match status" value="1"/>
</dbReference>
<feature type="region of interest" description="Disordered" evidence="7">
    <location>
        <begin position="404"/>
        <end position="458"/>
    </location>
</feature>
<dbReference type="OrthoDB" id="673975at2759"/>
<keyword evidence="10" id="KW-1185">Reference proteome</keyword>
<keyword evidence="6" id="KW-0539">Nucleus</keyword>
<evidence type="ECO:0000256" key="5">
    <source>
        <dbReference type="ARBA" id="ARBA00023163"/>
    </source>
</evidence>
<evidence type="ECO:0000313" key="9">
    <source>
        <dbReference type="EMBL" id="CAH9107866.1"/>
    </source>
</evidence>
<evidence type="ECO:0000313" key="10">
    <source>
        <dbReference type="Proteomes" id="UP001152484"/>
    </source>
</evidence>
<feature type="compositionally biased region" description="Polar residues" evidence="7">
    <location>
        <begin position="1"/>
        <end position="23"/>
    </location>
</feature>
<dbReference type="CDD" id="cd11393">
    <property type="entry name" value="bHLH_AtbHLH_like"/>
    <property type="match status" value="1"/>
</dbReference>
<comment type="subunit">
    <text evidence="2">Homodimer.</text>
</comment>
<keyword evidence="5" id="KW-0804">Transcription</keyword>
<dbReference type="InterPro" id="IPR045239">
    <property type="entry name" value="bHLH95_bHLH"/>
</dbReference>
<evidence type="ECO:0000256" key="4">
    <source>
        <dbReference type="ARBA" id="ARBA00023125"/>
    </source>
</evidence>
<dbReference type="PANTHER" id="PTHR16223">
    <property type="entry name" value="TRANSCRIPTION FACTOR BHLH83-RELATED"/>
    <property type="match status" value="1"/>
</dbReference>
<dbReference type="InterPro" id="IPR045843">
    <property type="entry name" value="IND-like"/>
</dbReference>
<dbReference type="GO" id="GO:0000978">
    <property type="term" value="F:RNA polymerase II cis-regulatory region sequence-specific DNA binding"/>
    <property type="evidence" value="ECO:0007669"/>
    <property type="project" value="TreeGrafter"/>
</dbReference>
<comment type="subcellular location">
    <subcellularLocation>
        <location evidence="1">Nucleus</location>
    </subcellularLocation>
</comment>
<gene>
    <name evidence="9" type="ORF">CEURO_LOCUS17879</name>
</gene>
<dbReference type="SUPFAM" id="SSF47459">
    <property type="entry name" value="HLH, helix-loop-helix DNA-binding domain"/>
    <property type="match status" value="1"/>
</dbReference>
<organism evidence="9 10">
    <name type="scientific">Cuscuta europaea</name>
    <name type="common">European dodder</name>
    <dbReference type="NCBI Taxonomy" id="41803"/>
    <lineage>
        <taxon>Eukaryota</taxon>
        <taxon>Viridiplantae</taxon>
        <taxon>Streptophyta</taxon>
        <taxon>Embryophyta</taxon>
        <taxon>Tracheophyta</taxon>
        <taxon>Spermatophyta</taxon>
        <taxon>Magnoliopsida</taxon>
        <taxon>eudicotyledons</taxon>
        <taxon>Gunneridae</taxon>
        <taxon>Pentapetalae</taxon>
        <taxon>asterids</taxon>
        <taxon>lamiids</taxon>
        <taxon>Solanales</taxon>
        <taxon>Convolvulaceae</taxon>
        <taxon>Cuscuteae</taxon>
        <taxon>Cuscuta</taxon>
        <taxon>Cuscuta subgen. Cuscuta</taxon>
    </lineage>
</organism>
<evidence type="ECO:0000256" key="2">
    <source>
        <dbReference type="ARBA" id="ARBA00011738"/>
    </source>
</evidence>
<dbReference type="EMBL" id="CAMAPE010000051">
    <property type="protein sequence ID" value="CAH9107866.1"/>
    <property type="molecule type" value="Genomic_DNA"/>
</dbReference>
<dbReference type="PROSITE" id="PS50888">
    <property type="entry name" value="BHLH"/>
    <property type="match status" value="1"/>
</dbReference>
<keyword evidence="4" id="KW-0238">DNA-binding</keyword>
<evidence type="ECO:0000256" key="7">
    <source>
        <dbReference type="SAM" id="MobiDB-lite"/>
    </source>
</evidence>
<dbReference type="PANTHER" id="PTHR16223:SF238">
    <property type="entry name" value="TRANSCRIPTION FACTOR BHLH114"/>
    <property type="match status" value="1"/>
</dbReference>
<name>A0A9P0ZPL8_CUSEU</name>
<evidence type="ECO:0000256" key="1">
    <source>
        <dbReference type="ARBA" id="ARBA00004123"/>
    </source>
</evidence>
<evidence type="ECO:0000259" key="8">
    <source>
        <dbReference type="PROSITE" id="PS50888"/>
    </source>
</evidence>
<reference evidence="9" key="1">
    <citation type="submission" date="2022-07" db="EMBL/GenBank/DDBJ databases">
        <authorList>
            <person name="Macas J."/>
            <person name="Novak P."/>
            <person name="Neumann P."/>
        </authorList>
    </citation>
    <scope>NUCLEOTIDE SEQUENCE</scope>
</reference>
<proteinExistence type="predicted"/>
<dbReference type="InterPro" id="IPR036638">
    <property type="entry name" value="HLH_DNA-bd_sf"/>
</dbReference>
<dbReference type="GO" id="GO:0000981">
    <property type="term" value="F:DNA-binding transcription factor activity, RNA polymerase II-specific"/>
    <property type="evidence" value="ECO:0007669"/>
    <property type="project" value="TreeGrafter"/>
</dbReference>
<accession>A0A9P0ZPL8</accession>
<keyword evidence="3" id="KW-0805">Transcription regulation</keyword>
<dbReference type="GO" id="GO:0005634">
    <property type="term" value="C:nucleus"/>
    <property type="evidence" value="ECO:0007669"/>
    <property type="project" value="UniProtKB-SubCell"/>
</dbReference>
<dbReference type="AlphaFoldDB" id="A0A9P0ZPL8"/>
<dbReference type="InterPro" id="IPR011598">
    <property type="entry name" value="bHLH_dom"/>
</dbReference>
<dbReference type="GO" id="GO:0046983">
    <property type="term" value="F:protein dimerization activity"/>
    <property type="evidence" value="ECO:0007669"/>
    <property type="project" value="InterPro"/>
</dbReference>
<feature type="region of interest" description="Disordered" evidence="7">
    <location>
        <begin position="1"/>
        <end position="30"/>
    </location>
</feature>
<dbReference type="Proteomes" id="UP001152484">
    <property type="component" value="Unassembled WGS sequence"/>
</dbReference>
<dbReference type="Gene3D" id="4.10.280.10">
    <property type="entry name" value="Helix-loop-helix DNA-binding domain"/>
    <property type="match status" value="1"/>
</dbReference>
<evidence type="ECO:0000256" key="6">
    <source>
        <dbReference type="ARBA" id="ARBA00023242"/>
    </source>
</evidence>
<feature type="domain" description="BHLH" evidence="8">
    <location>
        <begin position="447"/>
        <end position="496"/>
    </location>
</feature>
<feature type="region of interest" description="Disordered" evidence="7">
    <location>
        <begin position="194"/>
        <end position="233"/>
    </location>
</feature>
<sequence>MSFPTFSFKNQQNASISVSQNQTHHQENRLPGPKIEAWNLDFPQDLHPNIYTSYMADDQYQLGSSGNWWVATSSSSSSCSSSPVSSTVHMSSSLTNSVSMGIRNLGWAPPPGNMVVDVSKTRSSLDSSSAATSGGALVDPSLQMMALGLSSQSIDWNPSLFGGEKGETEHSYGGSILQGNMSCNANYDHRQLHPNSEEQWRSPGDAMYSGGGGSSDDTSPCDYGHQPPPQQISSAGLSRFTLLGHTRHDDDDDEYLATGSSNCRAGQTTSFDLDSSYGNSDPSEILQAGLFISSNVGTIPTPQPPPNFAARTPALNFLYNNTSHSNYGPAGDGGVMSSSWSKFPHQFLRTASSPPLEPPPPQQASLNFANNTAFWNATAAAAVTMNSSFFPSLNTQLQSYIAAHDDGKPTNASSNMKELGTPSSSATAEKRLMSNETSSGKRPRNNENPSPPVPPFKVRKEKMGDRITALQQLVSPFGKTDSASVLTEAIDYIKFLHDQVHILSAPYMKAGSALQHQRMSSEKCEVGGAAARPQDLRRRGLCLVPISNTFPVTHEPSTADFWSPTAFGTTLR</sequence>
<protein>
    <recommendedName>
        <fullName evidence="8">BHLH domain-containing protein</fullName>
    </recommendedName>
</protein>